<keyword evidence="2" id="KW-0175">Coiled coil</keyword>
<reference evidence="5 6" key="1">
    <citation type="submission" date="2018-08" db="EMBL/GenBank/DDBJ databases">
        <authorList>
            <person name="Laetsch R D."/>
            <person name="Stevens L."/>
            <person name="Kumar S."/>
            <person name="Blaxter L. M."/>
        </authorList>
    </citation>
    <scope>NUCLEOTIDE SEQUENCE [LARGE SCALE GENOMIC DNA]</scope>
</reference>
<feature type="domain" description="Ig-like" evidence="4">
    <location>
        <begin position="1443"/>
        <end position="1533"/>
    </location>
</feature>
<feature type="domain" description="Ig-like" evidence="4">
    <location>
        <begin position="734"/>
        <end position="822"/>
    </location>
</feature>
<evidence type="ECO:0000256" key="3">
    <source>
        <dbReference type="SAM" id="MobiDB-lite"/>
    </source>
</evidence>
<dbReference type="PANTHER" id="PTHR47633:SF4">
    <property type="entry name" value="MYOPALLADIN ISOFORM X1"/>
    <property type="match status" value="1"/>
</dbReference>
<evidence type="ECO:0000256" key="1">
    <source>
        <dbReference type="ARBA" id="ARBA00023319"/>
    </source>
</evidence>
<dbReference type="EMBL" id="UYRX01000073">
    <property type="protein sequence ID" value="VDK72604.1"/>
    <property type="molecule type" value="Genomic_DNA"/>
</dbReference>
<dbReference type="InterPro" id="IPR013783">
    <property type="entry name" value="Ig-like_fold"/>
</dbReference>
<feature type="compositionally biased region" description="Low complexity" evidence="3">
    <location>
        <begin position="3457"/>
        <end position="3466"/>
    </location>
</feature>
<dbReference type="InterPro" id="IPR003599">
    <property type="entry name" value="Ig_sub"/>
</dbReference>
<feature type="coiled-coil region" evidence="2">
    <location>
        <begin position="359"/>
        <end position="387"/>
    </location>
</feature>
<keyword evidence="1" id="KW-0393">Immunoglobulin domain</keyword>
<evidence type="ECO:0000313" key="5">
    <source>
        <dbReference type="EMBL" id="VDK72604.1"/>
    </source>
</evidence>
<dbReference type="OrthoDB" id="5969272at2759"/>
<dbReference type="CDD" id="cd00096">
    <property type="entry name" value="Ig"/>
    <property type="match status" value="2"/>
</dbReference>
<feature type="region of interest" description="Disordered" evidence="3">
    <location>
        <begin position="3449"/>
        <end position="3484"/>
    </location>
</feature>
<evidence type="ECO:0000256" key="2">
    <source>
        <dbReference type="SAM" id="Coils"/>
    </source>
</evidence>
<keyword evidence="6" id="KW-1185">Reference proteome</keyword>
<feature type="domain" description="Ig-like" evidence="4">
    <location>
        <begin position="94"/>
        <end position="182"/>
    </location>
</feature>
<dbReference type="SMART" id="SM00408">
    <property type="entry name" value="IGc2"/>
    <property type="match status" value="4"/>
</dbReference>
<dbReference type="InterPro" id="IPR036179">
    <property type="entry name" value="Ig-like_dom_sf"/>
</dbReference>
<dbReference type="InterPro" id="IPR007110">
    <property type="entry name" value="Ig-like_dom"/>
</dbReference>
<dbReference type="InterPro" id="IPR013098">
    <property type="entry name" value="Ig_I-set"/>
</dbReference>
<feature type="region of interest" description="Disordered" evidence="3">
    <location>
        <begin position="558"/>
        <end position="581"/>
    </location>
</feature>
<feature type="domain" description="Ig-like" evidence="4">
    <location>
        <begin position="3718"/>
        <end position="3808"/>
    </location>
</feature>
<protein>
    <recommendedName>
        <fullName evidence="4">Ig-like domain-containing protein</fullName>
    </recommendedName>
</protein>
<proteinExistence type="predicted"/>
<dbReference type="OMA" id="CHATNTH"/>
<dbReference type="SMART" id="SM00409">
    <property type="entry name" value="IG"/>
    <property type="match status" value="9"/>
</dbReference>
<evidence type="ECO:0000313" key="6">
    <source>
        <dbReference type="Proteomes" id="UP000277928"/>
    </source>
</evidence>
<feature type="coiled-coil region" evidence="2">
    <location>
        <begin position="2891"/>
        <end position="2921"/>
    </location>
</feature>
<gene>
    <name evidence="5" type="ORF">NLS_LOCUS1835</name>
</gene>
<feature type="region of interest" description="Disordered" evidence="3">
    <location>
        <begin position="3123"/>
        <end position="3156"/>
    </location>
</feature>
<sequence length="4025" mass="451591">MSKREKLQKRKASASNNLIRMEVTNDENWRTLASDEKDKEAVVSYSTNREKVYHKNTGTIEEIHVLESSGRTTRDFAEEHWSSEIKSYVMPQPPKFIQVIKAFRVLATDTLTFVVEVQSDPPAIFEWFCNDRPVQQNQRKFKARHGINITTLTVEGPEQGVYKCTARNPVGISTTYGYVTVNAPPLHNTWLEQMHQIKEEMNVEIIDKENISKSEISTDKPPRFIQQVPNLTLRPGNEALIDVEVEASPPAKFIWYVNGVRFRDAVGQFEVYYPMANRCIARFPIPQKGEYKVIAENRAGKEHSVGYIDVKNGEAPFSEDKGRASSVCRMVDCYEESSYYQRSTSLPRQIDHPYDMSTVRNFEDNVNDLQQQQQQQQRQKEQQYQEREYLTSVEFIEVENEQLHAAKRRRYSETAQHLLPEKPVFTYELPTDVVVGPEEDLVLSVYFKSVPAVDVKWSVNGFELKNSKKVKIISDDEHSTLVCLPPIRCGNYSVTVANKYGTSTQTAHVHYGEGKQYEGVKESRLLSNEITEHPGSAYTTTKLFDRWELVNEQQRLSKSADSFETDKYEERATEGRETSTAYQSSNFTHTMRQNEESSGGGRGTVSYVTATNPPQPLPKPMTPVIHEPLVGQSVSVTPEAPHSSCYVEKRYEEVMSGVLKSIYEPSEPVEPMLHKSLTEQSYGEVVRAGSEVTIHTVPSAKQQQQNEITEHQVFDNKTFNIPVQRVVERIPKHPCILKQPEPEIRLKAGEKLVLESKVDSSPASQFKWYQNNFEVRPSPSVIIESPAVNESRATFLKPISGTYKMVASNIHGSCSSTTRVVTEVTEEWTAESSVSIIRALPEKREPNYQLRKRSCTVTRNDLPKAPRIIERFAPLLKISNNEKLVLRVTADAIPEAEFRWMLNNFEVRTSQSVCIEELGPNVSQITFHSPISGRYEVVARNSLGQDSCSAKVIIDYAEEAQIIPIKPAERPTVPKVPVFIKPLPGETQLYAEEKEFRLSVLVDGEKPITFRWFADGSLLSNSVEHQMINDLESSTLVVRKQIGCDVDYAVEVSNVHGAVWSETTVRPPLLTLATSGTLPATSPAEICDAQRCSPHYNVVLVDKNLQQNDEFTAHVAISAESSPCEFIWTLNGRDVHTIPGFHVRSTFYDSTLCVKSVLSKHSGELSVMACNKYGTARSSAKITVHPSREEVYKFISETETITERVLREGREIVETEIAAEKEDETKVIHPATQRPRFSKVMVDQYERNIVVSCKVLSEAPVAVSWYKGGERLHHTDKYRLKKLYDDTYTLTIYNVDKWDEGQYVCRAENAYDSSERVIYVQPLVKSREIGDEALIEENDSEVVGLQDNIGYVEKKYTDTTVKVLVEPEVSSSQEVYSHTAELRKTEVEYKLLVKVAEIVASNLVARVVLDEAIHTAVRRMNVEVQSSEEEEFESVCEQYPCPPRFETNIECYTVDIGDAVVLHTDISGYPQPHVAWYFGQQKLEQSDQVEVKCVNKQAILKIKKVEKKHEGTYYCCAENKHGKAVLPCNLYVTSSADLGWSESTHKTTQAPLAYTLSETEAEVSSNVYVSHAEETYDHYFTSIQPETFALGYSCRASTSRVHDDSLIITRESMHKMIEKEHEVTGVNFNVNVVRTSPVFKHDARILRSASERVTTSGLKSQYATAEEEIETNNILLIGDQRVLRQHQVVINVVATVVFEKPPQRALHEVTCLRDEKEHVSKGKIHAVGAVELQRIEAVNELLSTIMATQGQFLEAHAGVYVDVRRPDSMFDHFITVIESEHECLEMHLFASVAVRNLVTSDLHLQQKPNSLHTESVYTEYAKRNATAHQRIVILQSSLQEFSEAIVWNLKKVIKEATGSDGAVAHANIKVDKPEEIGEYATTVVDARQMVPELLAIAAAASKLKLTNVFVTFTKKDDVAHQALVIEYESFVEDKASLNVATLTAPAFHSKEESVWSYGNTEEAEPNVVSVFVEISATCPNQTVELVASVSLPPPTPEITDVTHFSQSHFEPSCVSWSESSSIGLLQAPKFIKTLENVTGVVGEFQQFKCIVSGTPVPTIRWYVDGDIIHDSDVYQTIYEDGVCILKIRELAIEDEGEYTCQATNDAGQTITKCFLQIITESDALKYQQQAMLENIPYSNNGSNSNDPNDNLAYRNNSSFRNVNGNCVAKRSSLIEHCGSDSSNLRKQFAVVSYEFVQIESTSAETAITVTRYAASSEGFHKNLASEERSFSISVCLPNAETECDFIWTLTNCEAITLNLISAFQTVHFVLQKFPSQRQTETAYLLLSMKELTFENTSFAICQPCEEIFLLKKPASAFVSNCEFCTMRKVQLEFFIESSNKESRNKGELAGNIALGAVLDIVDGDDATNLVVQVNPALQMEGENVNNLAKVTSEQNEKVDCYKDEKEEELQIPIISQEVFHKEVKIDLGIASKTDGDKFKSQISGECPRISASSLAAILRYIDELLDFNPDIPIGISTDVNATNQSNVNSLNTTSSETGNDLLKKSANEEYMDCSFCRSSEHVEAIRNLSVVPSASNRMTGNFSSSATAYLNSNPNSQSIVPNKSKIRLAAESLSFDYDYFNECSSGQNVDNSGSKESYRTFDTCNSFSMLEMQSSSHPTAETYPLHFTRLAESTDASATFDASEEFEVFSSPINSKLQHGENSSRGTLANECNITLVKADQLKLCHANSGIVDKSNTRISAKKSSSAYGAAPDDLLSRIREIDEVCKEVEGEIKMKSEGKEEALQIERAIYDISERIEHQQSLTEAQAEASEELLKTILENIIKNTEQSTAIETMAAYKKPVILLRKKLTDLEEILKREDLGFTESSKKSVREAQLKFSKSFSVEEVVEDESVRSIGENSVEREIHGLSLYDLQQIGNVNKQEIKRMTPLTYNIKEQLQSLENMLEEVEKEGDDMKESTAETQATFPTYSDAKQHEVRNILMQINNEISIIKRCCQRNISKASVDTAIGLLHKVRNNISSIIDVISLYRRRLRKKSPVEKGISVSRERIKSTKRARHRLSSPYSKTGFFYKSDASVNVYFVKREEGEIINAIVKLSSSSSKSGNKMSKSRNSEISTYEDAMFDDENNIPQGRGIDPSGTFVFESDKDEKAIVSNFVHSEGSALPPHCAEDLQAAPVRPPRRRREKNEQEARPNNNLVVQSRASDAQHRPLPMLQNMLEMEMSQSDVLAFAADKLASKNFSKIDINCERIIKKVESFCSCSYTWPSKECRTSLEVLDESSSVQLICEDSEYGAEAAVHSLCLFEQTNGTEGKTDGSLLQTLALSSNLDTSKAETTADDTTKLEEIFTDLGDKMGDKSQDNQNNSECLIDMNRKLNESLKTIENRKSSSPEDAEFETFQKLPEHFSVLQGAKTRELPMTNSIEDETNSLHEIESIDELDDLMVICNPHASVTDSIDLLPTAMEDSENENAKFANSFMSISTNTIIAVNISSNEEEESDTASSTSESKSGPIEKAAKVPSNPLKKSDAGQVLEEATVSISYKKPSDKLRVLAVLSPEVQAETHASTIIEKDFDVLIEQPDEEQDFFVRIPDHIGYSASLDLTLGSATEIDLSPKRGEQCEGILSYQAKNLVDGEVDKEQVSTTSEHDDHYHLSHDKERRTGISVNVIARSMHDVARASLEEIPWGEVSMCIIMRPTMARSITDSERRNSLIQNVTVSESNETEKCSLHSRDSFRSSSQKSFDLNEFSYRSNNEQNVPSYVVKEGSTATITCEFNNFLAPGSFIDWFKGKVLMQIVPGKTDRISHDLLEVLLISDVNVTDGDTYSIRVNDVIYPVACLVVESADASSSEKTSDDVHFISPPQTLFVMEGQPSIIACQVSSGGQKIDWYKDNKKLVSENERMRLESDQLGYHRIIIDKSEIEDQGTYYAFLGDHFTTITLVVEERIDEREVTISALGAEDTEDDDYREYLVPLGSTATIACELENSDEVHELMWRKDGARIEFSDDAKVEHVVNGLKHYLVIHDTQADDSASYSICINDVEFKIAHLIVSNCATAMGGKHTKHISRSSLH</sequence>
<feature type="domain" description="Ig-like" evidence="4">
    <location>
        <begin position="2028"/>
        <end position="2111"/>
    </location>
</feature>
<name>A0A3P6U3B7_LITSI</name>
<evidence type="ECO:0000259" key="4">
    <source>
        <dbReference type="PROSITE" id="PS50835"/>
    </source>
</evidence>
<dbReference type="Gene3D" id="2.60.40.10">
    <property type="entry name" value="Immunoglobulins"/>
    <property type="match status" value="12"/>
</dbReference>
<organism evidence="5 6">
    <name type="scientific">Litomosoides sigmodontis</name>
    <name type="common">Filarial nematode worm</name>
    <dbReference type="NCBI Taxonomy" id="42156"/>
    <lineage>
        <taxon>Eukaryota</taxon>
        <taxon>Metazoa</taxon>
        <taxon>Ecdysozoa</taxon>
        <taxon>Nematoda</taxon>
        <taxon>Chromadorea</taxon>
        <taxon>Rhabditida</taxon>
        <taxon>Spirurina</taxon>
        <taxon>Spiruromorpha</taxon>
        <taxon>Filarioidea</taxon>
        <taxon>Onchocercidae</taxon>
        <taxon>Litomosoides</taxon>
    </lineage>
</organism>
<dbReference type="PANTHER" id="PTHR47633">
    <property type="entry name" value="IMMUNOGLOBULIN"/>
    <property type="match status" value="1"/>
</dbReference>
<dbReference type="InterPro" id="IPR003598">
    <property type="entry name" value="Ig_sub2"/>
</dbReference>
<dbReference type="STRING" id="42156.A0A3P6U3B7"/>
<dbReference type="Pfam" id="PF07679">
    <property type="entry name" value="I-set"/>
    <property type="match status" value="6"/>
</dbReference>
<dbReference type="FunFam" id="2.60.40.10:FF:000107">
    <property type="entry name" value="Myosin, light chain kinase a"/>
    <property type="match status" value="2"/>
</dbReference>
<feature type="domain" description="Ig-like" evidence="4">
    <location>
        <begin position="3809"/>
        <end position="3882"/>
    </location>
</feature>
<feature type="domain" description="Ig-like" evidence="4">
    <location>
        <begin position="1235"/>
        <end position="1318"/>
    </location>
</feature>
<feature type="domain" description="Ig-like" evidence="4">
    <location>
        <begin position="3929"/>
        <end position="3989"/>
    </location>
</feature>
<dbReference type="SUPFAM" id="SSF48726">
    <property type="entry name" value="Immunoglobulin"/>
    <property type="match status" value="12"/>
</dbReference>
<accession>A0A3P6U3B7</accession>
<feature type="compositionally biased region" description="Basic and acidic residues" evidence="3">
    <location>
        <begin position="564"/>
        <end position="577"/>
    </location>
</feature>
<dbReference type="Proteomes" id="UP000277928">
    <property type="component" value="Unassembled WGS sequence"/>
</dbReference>
<dbReference type="PROSITE" id="PS50835">
    <property type="entry name" value="IG_LIKE"/>
    <property type="match status" value="8"/>
</dbReference>